<gene>
    <name evidence="2" type="ORF">A7J57_09060</name>
</gene>
<dbReference type="EMBL" id="LXPS01000036">
    <property type="protein sequence ID" value="OAE40429.1"/>
    <property type="molecule type" value="Genomic_DNA"/>
</dbReference>
<dbReference type="AlphaFoldDB" id="A0A176X3E7"/>
<evidence type="ECO:0000313" key="3">
    <source>
        <dbReference type="Proteomes" id="UP000077098"/>
    </source>
</evidence>
<protein>
    <submittedName>
        <fullName evidence="2">Uncharacterized protein</fullName>
    </submittedName>
</protein>
<dbReference type="Proteomes" id="UP000077098">
    <property type="component" value="Unassembled WGS sequence"/>
</dbReference>
<evidence type="ECO:0000313" key="2">
    <source>
        <dbReference type="EMBL" id="OAE40429.1"/>
    </source>
</evidence>
<feature type="transmembrane region" description="Helical" evidence="1">
    <location>
        <begin position="35"/>
        <end position="57"/>
    </location>
</feature>
<comment type="caution">
    <text evidence="2">The sequence shown here is derived from an EMBL/GenBank/DDBJ whole genome shotgun (WGS) entry which is preliminary data.</text>
</comment>
<keyword evidence="1" id="KW-1133">Transmembrane helix</keyword>
<name>A0A176X3E7_AGRTU</name>
<keyword evidence="1" id="KW-0472">Membrane</keyword>
<sequence length="103" mass="10786">MTSRIANYARLFFAPTVWLLNTQLGQILPPADCADAVNVTAAVSFGCAVVALASAVIAQGRRGVETSRLSLFIASLSVFIALIFAFALLLQGTASLLLSPCAR</sequence>
<keyword evidence="1" id="KW-0812">Transmembrane</keyword>
<accession>A0A176X3E7</accession>
<proteinExistence type="predicted"/>
<feature type="transmembrane region" description="Helical" evidence="1">
    <location>
        <begin position="69"/>
        <end position="90"/>
    </location>
</feature>
<evidence type="ECO:0000256" key="1">
    <source>
        <dbReference type="SAM" id="Phobius"/>
    </source>
</evidence>
<reference evidence="2 3" key="1">
    <citation type="submission" date="2016-05" db="EMBL/GenBank/DDBJ databases">
        <authorList>
            <person name="Lavstsen T."/>
            <person name="Jespersen J.S."/>
        </authorList>
    </citation>
    <scope>NUCLEOTIDE SEQUENCE [LARGE SCALE GENOMIC DNA]</scope>
    <source>
        <strain evidence="2 3">KCJ1736</strain>
    </source>
</reference>
<organism evidence="2 3">
    <name type="scientific">Agrobacterium tumefaciens</name>
    <dbReference type="NCBI Taxonomy" id="358"/>
    <lineage>
        <taxon>Bacteria</taxon>
        <taxon>Pseudomonadati</taxon>
        <taxon>Pseudomonadota</taxon>
        <taxon>Alphaproteobacteria</taxon>
        <taxon>Hyphomicrobiales</taxon>
        <taxon>Rhizobiaceae</taxon>
        <taxon>Rhizobium/Agrobacterium group</taxon>
        <taxon>Agrobacterium</taxon>
        <taxon>Agrobacterium tumefaciens complex</taxon>
    </lineage>
</organism>